<sequence>MTFNSKINITSNGKILHLNKYDHQLVECPICNQEIQPYWESRYNGIRAKCDECGVNWAES</sequence>
<organism evidence="1 2">
    <name type="scientific">Nitrosopumilus ureiphilus</name>
    <dbReference type="NCBI Taxonomy" id="1470067"/>
    <lineage>
        <taxon>Archaea</taxon>
        <taxon>Nitrososphaerota</taxon>
        <taxon>Nitrososphaeria</taxon>
        <taxon>Nitrosopumilales</taxon>
        <taxon>Nitrosopumilaceae</taxon>
        <taxon>Nitrosopumilus</taxon>
    </lineage>
</organism>
<evidence type="ECO:0000313" key="2">
    <source>
        <dbReference type="Proteomes" id="UP000509478"/>
    </source>
</evidence>
<reference evidence="1 2" key="1">
    <citation type="submission" date="2018-02" db="EMBL/GenBank/DDBJ databases">
        <title>Complete genome of Nitrosopumilus ureaphilus PS0.</title>
        <authorList>
            <person name="Qin W."/>
            <person name="Zheng Y."/>
            <person name="Stahl D.A."/>
        </authorList>
    </citation>
    <scope>NUCLEOTIDE SEQUENCE [LARGE SCALE GENOMIC DNA]</scope>
    <source>
        <strain evidence="1 2">PS0</strain>
    </source>
</reference>
<accession>A0A7D5RH14</accession>
<gene>
    <name evidence="1" type="ORF">C5F50_10580</name>
</gene>
<dbReference type="EMBL" id="CP026995">
    <property type="protein sequence ID" value="QLH07465.1"/>
    <property type="molecule type" value="Genomic_DNA"/>
</dbReference>
<evidence type="ECO:0000313" key="1">
    <source>
        <dbReference type="EMBL" id="QLH07465.1"/>
    </source>
</evidence>
<dbReference type="KEGG" id="nue:C5F50_10580"/>
<dbReference type="AlphaFoldDB" id="A0A7D5RH14"/>
<protein>
    <submittedName>
        <fullName evidence="1">Uncharacterized protein</fullName>
    </submittedName>
</protein>
<dbReference type="Proteomes" id="UP000509478">
    <property type="component" value="Chromosome"/>
</dbReference>
<proteinExistence type="predicted"/>
<keyword evidence="2" id="KW-1185">Reference proteome</keyword>
<name>A0A7D5RH14_9ARCH</name>